<gene>
    <name evidence="8" type="ORF">SAMN04488508_1232</name>
</gene>
<evidence type="ECO:0000256" key="4">
    <source>
        <dbReference type="ARBA" id="ARBA00022968"/>
    </source>
</evidence>
<reference evidence="9" key="1">
    <citation type="submission" date="2016-11" db="EMBL/GenBank/DDBJ databases">
        <authorList>
            <person name="Varghese N."/>
            <person name="Submissions S."/>
        </authorList>
    </citation>
    <scope>NUCLEOTIDE SEQUENCE [LARGE SCALE GENOMIC DNA]</scope>
    <source>
        <strain evidence="9">DSM 22623</strain>
    </source>
</reference>
<dbReference type="CDD" id="cd11575">
    <property type="entry name" value="GH99_GH71_like_3"/>
    <property type="match status" value="1"/>
</dbReference>
<keyword evidence="7" id="KW-0472">Membrane</keyword>
<dbReference type="AlphaFoldDB" id="A0A1M6LN06"/>
<dbReference type="OrthoDB" id="976137at2"/>
<dbReference type="Proteomes" id="UP000184432">
    <property type="component" value="Unassembled WGS sequence"/>
</dbReference>
<evidence type="ECO:0000313" key="8">
    <source>
        <dbReference type="EMBL" id="SHJ72557.1"/>
    </source>
</evidence>
<organism evidence="8 9">
    <name type="scientific">Aquimarina spongiae</name>
    <dbReference type="NCBI Taxonomy" id="570521"/>
    <lineage>
        <taxon>Bacteria</taxon>
        <taxon>Pseudomonadati</taxon>
        <taxon>Bacteroidota</taxon>
        <taxon>Flavobacteriia</taxon>
        <taxon>Flavobacteriales</taxon>
        <taxon>Flavobacteriaceae</taxon>
        <taxon>Aquimarina</taxon>
    </lineage>
</organism>
<comment type="subcellular location">
    <subcellularLocation>
        <location evidence="1">Golgi apparatus membrane</location>
        <topology evidence="1">Single-pass type II membrane protein</topology>
    </subcellularLocation>
</comment>
<dbReference type="PANTHER" id="PTHR13572">
    <property type="entry name" value="ENDO-ALPHA-1,2-MANNOSIDASE"/>
    <property type="match status" value="1"/>
</dbReference>
<dbReference type="EMBL" id="FQYP01000023">
    <property type="protein sequence ID" value="SHJ72557.1"/>
    <property type="molecule type" value="Genomic_DNA"/>
</dbReference>
<accession>A0A1M6LN06</accession>
<dbReference type="Gene3D" id="3.20.20.80">
    <property type="entry name" value="Glycosidases"/>
    <property type="match status" value="1"/>
</dbReference>
<keyword evidence="9" id="KW-1185">Reference proteome</keyword>
<evidence type="ECO:0000256" key="3">
    <source>
        <dbReference type="ARBA" id="ARBA00022801"/>
    </source>
</evidence>
<evidence type="ECO:0000313" key="9">
    <source>
        <dbReference type="Proteomes" id="UP000184432"/>
    </source>
</evidence>
<proteinExistence type="predicted"/>
<dbReference type="GO" id="GO:0004559">
    <property type="term" value="F:alpha-mannosidase activity"/>
    <property type="evidence" value="ECO:0007669"/>
    <property type="project" value="TreeGrafter"/>
</dbReference>
<keyword evidence="6" id="KW-0333">Golgi apparatus</keyword>
<keyword evidence="3 8" id="KW-0378">Hydrolase</keyword>
<dbReference type="InterPro" id="IPR026071">
    <property type="entry name" value="Glyco_Hydrolase_99"/>
</dbReference>
<evidence type="ECO:0000256" key="7">
    <source>
        <dbReference type="ARBA" id="ARBA00023136"/>
    </source>
</evidence>
<dbReference type="RefSeq" id="WP_073322212.1">
    <property type="nucleotide sequence ID" value="NZ_FQYP01000023.1"/>
</dbReference>
<dbReference type="Pfam" id="PF16317">
    <property type="entry name" value="Glyco_hydro_99"/>
    <property type="match status" value="1"/>
</dbReference>
<dbReference type="PANTHER" id="PTHR13572:SF4">
    <property type="entry name" value="RE57134P"/>
    <property type="match status" value="1"/>
</dbReference>
<keyword evidence="5" id="KW-1133">Transmembrane helix</keyword>
<evidence type="ECO:0000256" key="5">
    <source>
        <dbReference type="ARBA" id="ARBA00022989"/>
    </source>
</evidence>
<dbReference type="PROSITE" id="PS51257">
    <property type="entry name" value="PROKAR_LIPOPROTEIN"/>
    <property type="match status" value="1"/>
</dbReference>
<protein>
    <submittedName>
        <fullName evidence="8">Glycosyl hydrolase family 99</fullName>
    </submittedName>
</protein>
<evidence type="ECO:0000256" key="1">
    <source>
        <dbReference type="ARBA" id="ARBA00004323"/>
    </source>
</evidence>
<sequence length="459" mass="53408">MKQHYSNVWIYPGIILLTILASCEKDDITTYNQPQIQEVTIAKPVQDTTYTDEELLKVLDEELEFLENDEKAGIVDISHMDIVKENPKKIYVHYLPWFQSKDYDGYWGQHWTMTNQNPDQLDENGNAQIASYYNPMIGPYSSNDPDLHEYHFLTMKLSGVDGVIFDWYGSKDLHDYGLIKQSTETFIETLEDLGLKFSIMYEDRVAMQAAQAGLSTSTVAAAQEDFSYINDTYFSSPEYMEYNGKKLLFVFGPHHINTENEWNEVFEVLPEENHPDYLTLWAASNRVGANSAGEFLWVDKDHLLAHEYYYDTYPTMNKITVGSSYPGFKSFYKDGGWSDGINEWSIDTDQGNTFVETLNYTHHEQSDFIQIITWNDFGEGTMIEPTEEFGFMYLQILQQYTGVPFTPNDLQVAADLYKIRKKFKNNNLAQRLLDRTYEYVKELKLQRADQVIKAINRFF</sequence>
<evidence type="ECO:0000256" key="6">
    <source>
        <dbReference type="ARBA" id="ARBA00023034"/>
    </source>
</evidence>
<keyword evidence="4" id="KW-0735">Signal-anchor</keyword>
<evidence type="ECO:0000256" key="2">
    <source>
        <dbReference type="ARBA" id="ARBA00022692"/>
    </source>
</evidence>
<keyword evidence="2" id="KW-0812">Transmembrane</keyword>
<name>A0A1M6LN06_9FLAO</name>